<name>A0A0L0F963_9EUKA</name>
<dbReference type="SUPFAM" id="SSF47928">
    <property type="entry name" value="N-terminal domain of the delta subunit of the F1F0-ATP synthase"/>
    <property type="match status" value="1"/>
</dbReference>
<dbReference type="PANTHER" id="PTHR11910">
    <property type="entry name" value="ATP SYNTHASE DELTA CHAIN"/>
    <property type="match status" value="1"/>
</dbReference>
<dbReference type="AlphaFoldDB" id="A0A0L0F963"/>
<evidence type="ECO:0000313" key="9">
    <source>
        <dbReference type="Proteomes" id="UP000054560"/>
    </source>
</evidence>
<dbReference type="Proteomes" id="UP000054560">
    <property type="component" value="Unassembled WGS sequence"/>
</dbReference>
<evidence type="ECO:0000313" key="8">
    <source>
        <dbReference type="EMBL" id="KNC73267.1"/>
    </source>
</evidence>
<dbReference type="Pfam" id="PF00213">
    <property type="entry name" value="OSCP"/>
    <property type="match status" value="1"/>
</dbReference>
<dbReference type="InterPro" id="IPR026015">
    <property type="entry name" value="ATP_synth_OSCP/delta_N_sf"/>
</dbReference>
<comment type="subcellular location">
    <subcellularLocation>
        <location evidence="1">Membrane</location>
    </subcellularLocation>
</comment>
<dbReference type="GO" id="GO:0016020">
    <property type="term" value="C:membrane"/>
    <property type="evidence" value="ECO:0007669"/>
    <property type="project" value="UniProtKB-SubCell"/>
</dbReference>
<dbReference type="GO" id="GO:0046933">
    <property type="term" value="F:proton-transporting ATP synthase activity, rotational mechanism"/>
    <property type="evidence" value="ECO:0007669"/>
    <property type="project" value="InterPro"/>
</dbReference>
<evidence type="ECO:0000256" key="3">
    <source>
        <dbReference type="ARBA" id="ARBA00022448"/>
    </source>
</evidence>
<dbReference type="EMBL" id="KQ245843">
    <property type="protein sequence ID" value="KNC73267.1"/>
    <property type="molecule type" value="Genomic_DNA"/>
</dbReference>
<evidence type="ECO:0000256" key="7">
    <source>
        <dbReference type="ARBA" id="ARBA00023310"/>
    </source>
</evidence>
<keyword evidence="3" id="KW-0813">Transport</keyword>
<evidence type="ECO:0000256" key="4">
    <source>
        <dbReference type="ARBA" id="ARBA00022781"/>
    </source>
</evidence>
<dbReference type="GeneID" id="25914676"/>
<keyword evidence="6" id="KW-0472">Membrane</keyword>
<proteinExistence type="inferred from homology"/>
<keyword evidence="4" id="KW-0375">Hydrogen ion transport</keyword>
<comment type="similarity">
    <text evidence="2">Belongs to the ATPase delta chain family.</text>
</comment>
<evidence type="ECO:0000256" key="6">
    <source>
        <dbReference type="ARBA" id="ARBA00023136"/>
    </source>
</evidence>
<evidence type="ECO:0008006" key="10">
    <source>
        <dbReference type="Google" id="ProtNLM"/>
    </source>
</evidence>
<keyword evidence="5" id="KW-0406">Ion transport</keyword>
<reference evidence="8 9" key="1">
    <citation type="submission" date="2011-02" db="EMBL/GenBank/DDBJ databases">
        <title>The Genome Sequence of Sphaeroforma arctica JP610.</title>
        <authorList>
            <consortium name="The Broad Institute Genome Sequencing Platform"/>
            <person name="Russ C."/>
            <person name="Cuomo C."/>
            <person name="Young S.K."/>
            <person name="Zeng Q."/>
            <person name="Gargeya S."/>
            <person name="Alvarado L."/>
            <person name="Berlin A."/>
            <person name="Chapman S.B."/>
            <person name="Chen Z."/>
            <person name="Freedman E."/>
            <person name="Gellesch M."/>
            <person name="Goldberg J."/>
            <person name="Griggs A."/>
            <person name="Gujja S."/>
            <person name="Heilman E."/>
            <person name="Heiman D."/>
            <person name="Howarth C."/>
            <person name="Mehta T."/>
            <person name="Neiman D."/>
            <person name="Pearson M."/>
            <person name="Roberts A."/>
            <person name="Saif S."/>
            <person name="Shea T."/>
            <person name="Shenoy N."/>
            <person name="Sisk P."/>
            <person name="Stolte C."/>
            <person name="Sykes S."/>
            <person name="White J."/>
            <person name="Yandava C."/>
            <person name="Burger G."/>
            <person name="Gray M.W."/>
            <person name="Holland P.W.H."/>
            <person name="King N."/>
            <person name="Lang F.B.F."/>
            <person name="Roger A.J."/>
            <person name="Ruiz-Trillo I."/>
            <person name="Haas B."/>
            <person name="Nusbaum C."/>
            <person name="Birren B."/>
        </authorList>
    </citation>
    <scope>NUCLEOTIDE SEQUENCE [LARGE SCALE GENOMIC DNA]</scope>
    <source>
        <strain evidence="8 9">JP610</strain>
    </source>
</reference>
<dbReference type="Gene3D" id="1.10.520.20">
    <property type="entry name" value="N-terminal domain of the delta subunit of the F1F0-ATP synthase"/>
    <property type="match status" value="1"/>
</dbReference>
<dbReference type="InterPro" id="IPR000711">
    <property type="entry name" value="ATPase_OSCP/dsu"/>
</dbReference>
<dbReference type="STRING" id="667725.A0A0L0F963"/>
<protein>
    <recommendedName>
        <fullName evidence="10">ATP synthase subunit O, mitochondrial</fullName>
    </recommendedName>
</protein>
<dbReference type="eggNOG" id="KOG1662">
    <property type="taxonomic scope" value="Eukaryota"/>
</dbReference>
<keyword evidence="7" id="KW-0066">ATP synthesis</keyword>
<dbReference type="OrthoDB" id="1262810at2759"/>
<evidence type="ECO:0000256" key="2">
    <source>
        <dbReference type="ARBA" id="ARBA00007046"/>
    </source>
</evidence>
<evidence type="ECO:0000256" key="1">
    <source>
        <dbReference type="ARBA" id="ARBA00004370"/>
    </source>
</evidence>
<accession>A0A0L0F963</accession>
<gene>
    <name evidence="8" type="ORF">SARC_14172</name>
</gene>
<evidence type="ECO:0000256" key="5">
    <source>
        <dbReference type="ARBA" id="ARBA00023065"/>
    </source>
</evidence>
<sequence>MLRTVFARGMATASTSGLVAPPVFLYGVQGRYANALYSAGSKKNQLEVLDKEMSEIKKLVVDNEDFRAFINDASLQRTQKQSGIQAVLSKGGFSQLSIDFI</sequence>
<keyword evidence="9" id="KW-1185">Reference proteome</keyword>
<organism evidence="8 9">
    <name type="scientific">Sphaeroforma arctica JP610</name>
    <dbReference type="NCBI Taxonomy" id="667725"/>
    <lineage>
        <taxon>Eukaryota</taxon>
        <taxon>Ichthyosporea</taxon>
        <taxon>Ichthyophonida</taxon>
        <taxon>Sphaeroforma</taxon>
    </lineage>
</organism>
<dbReference type="RefSeq" id="XP_014147169.1">
    <property type="nucleotide sequence ID" value="XM_014291694.1"/>
</dbReference>
<feature type="non-terminal residue" evidence="8">
    <location>
        <position position="101"/>
    </location>
</feature>